<dbReference type="InterPro" id="IPR023065">
    <property type="entry name" value="Uncharacterised_ApaG"/>
</dbReference>
<dbReference type="PANTHER" id="PTHR14289:SF16">
    <property type="entry name" value="POLYMERASE DELTA-INTERACTING PROTEIN 2"/>
    <property type="match status" value="1"/>
</dbReference>
<dbReference type="AlphaFoldDB" id="A0A0F5JV75"/>
<dbReference type="STRING" id="28092.WM40_21175"/>
<evidence type="ECO:0000256" key="1">
    <source>
        <dbReference type="ARBA" id="ARBA00017693"/>
    </source>
</evidence>
<dbReference type="PANTHER" id="PTHR14289">
    <property type="entry name" value="F-BOX ONLY PROTEIN 3"/>
    <property type="match status" value="1"/>
</dbReference>
<dbReference type="HAMAP" id="MF_00791">
    <property type="entry name" value="ApaG"/>
    <property type="match status" value="1"/>
</dbReference>
<evidence type="ECO:0000259" key="3">
    <source>
        <dbReference type="PROSITE" id="PS51087"/>
    </source>
</evidence>
<dbReference type="GO" id="GO:0070987">
    <property type="term" value="P:error-free translesion synthesis"/>
    <property type="evidence" value="ECO:0007669"/>
    <property type="project" value="TreeGrafter"/>
</dbReference>
<dbReference type="InterPro" id="IPR007474">
    <property type="entry name" value="ApaG_domain"/>
</dbReference>
<organism evidence="4 5">
    <name type="scientific">Robbsia andropogonis</name>
    <dbReference type="NCBI Taxonomy" id="28092"/>
    <lineage>
        <taxon>Bacteria</taxon>
        <taxon>Pseudomonadati</taxon>
        <taxon>Pseudomonadota</taxon>
        <taxon>Betaproteobacteria</taxon>
        <taxon>Burkholderiales</taxon>
        <taxon>Burkholderiaceae</taxon>
        <taxon>Robbsia</taxon>
    </lineage>
</organism>
<dbReference type="Pfam" id="PF04379">
    <property type="entry name" value="DUF525"/>
    <property type="match status" value="1"/>
</dbReference>
<dbReference type="RefSeq" id="WP_024905944.1">
    <property type="nucleotide sequence ID" value="NZ_CADFGU010000019.1"/>
</dbReference>
<accession>A0A0F5JV75</accession>
<dbReference type="NCBIfam" id="NF003967">
    <property type="entry name" value="PRK05461.1"/>
    <property type="match status" value="1"/>
</dbReference>
<evidence type="ECO:0000256" key="2">
    <source>
        <dbReference type="HAMAP-Rule" id="MF_00791"/>
    </source>
</evidence>
<dbReference type="Proteomes" id="UP000033618">
    <property type="component" value="Unassembled WGS sequence"/>
</dbReference>
<gene>
    <name evidence="2" type="primary">apaG</name>
    <name evidence="4" type="ORF">WM40_21175</name>
</gene>
<dbReference type="InterPro" id="IPR036767">
    <property type="entry name" value="ApaG_sf"/>
</dbReference>
<dbReference type="SUPFAM" id="SSF110069">
    <property type="entry name" value="ApaG-like"/>
    <property type="match status" value="1"/>
</dbReference>
<protein>
    <recommendedName>
        <fullName evidence="1 2">Protein ApaG</fullName>
    </recommendedName>
</protein>
<reference evidence="4 5" key="1">
    <citation type="submission" date="2015-03" db="EMBL/GenBank/DDBJ databases">
        <title>Draft Genome Sequence of Burkholderia andropogonis type strain ICMP2807, isolated from Sorghum bicolor.</title>
        <authorList>
            <person name="Lopes-Santos L."/>
            <person name="Castro D.B."/>
            <person name="Ottoboni L.M."/>
            <person name="Park D."/>
            <person name="Weirc B.S."/>
            <person name="Destefano S.A."/>
        </authorList>
    </citation>
    <scope>NUCLEOTIDE SEQUENCE [LARGE SCALE GENOMIC DNA]</scope>
    <source>
        <strain evidence="4 5">ICMP2807</strain>
    </source>
</reference>
<evidence type="ECO:0000313" key="4">
    <source>
        <dbReference type="EMBL" id="KKB61761.1"/>
    </source>
</evidence>
<evidence type="ECO:0000313" key="5">
    <source>
        <dbReference type="Proteomes" id="UP000033618"/>
    </source>
</evidence>
<name>A0A0F5JV75_9BURK</name>
<dbReference type="EMBL" id="LAQU01000032">
    <property type="protein sequence ID" value="KKB61761.1"/>
    <property type="molecule type" value="Genomic_DNA"/>
</dbReference>
<dbReference type="PATRIC" id="fig|28092.6.peg.4986"/>
<dbReference type="PROSITE" id="PS51087">
    <property type="entry name" value="APAG"/>
    <property type="match status" value="1"/>
</dbReference>
<proteinExistence type="inferred from homology"/>
<feature type="domain" description="ApaG" evidence="3">
    <location>
        <begin position="1"/>
        <end position="124"/>
    </location>
</feature>
<dbReference type="OrthoDB" id="9795226at2"/>
<keyword evidence="5" id="KW-1185">Reference proteome</keyword>
<sequence length="124" mass="13674">MSQYQMTVTVSPRFLPDQSEPSQRQFAFAYTITIRNTGSVASQLIARHWIISDANGDVQEVKGLGVVGSQPLLAPGQQFEYTSWAMIATPIGTMRGSFFCVAEDGERFDAPVAEFTLAMPRTLH</sequence>
<comment type="caution">
    <text evidence="4">The sequence shown here is derived from an EMBL/GenBank/DDBJ whole genome shotgun (WGS) entry which is preliminary data.</text>
</comment>
<dbReference type="Gene3D" id="2.60.40.1470">
    <property type="entry name" value="ApaG domain"/>
    <property type="match status" value="1"/>
</dbReference>